<organism evidence="16 17">
    <name type="scientific">Dietzia natronolimnaea</name>
    <dbReference type="NCBI Taxonomy" id="161920"/>
    <lineage>
        <taxon>Bacteria</taxon>
        <taxon>Bacillati</taxon>
        <taxon>Actinomycetota</taxon>
        <taxon>Actinomycetes</taxon>
        <taxon>Mycobacteriales</taxon>
        <taxon>Dietziaceae</taxon>
        <taxon>Dietzia</taxon>
    </lineage>
</organism>
<evidence type="ECO:0000313" key="17">
    <source>
        <dbReference type="Proteomes" id="UP000218810"/>
    </source>
</evidence>
<reference evidence="17" key="1">
    <citation type="submission" date="2017-09" db="EMBL/GenBank/DDBJ databases">
        <authorList>
            <person name="Zhang Y."/>
            <person name="Huang X."/>
            <person name="Liu J."/>
            <person name="Lu L."/>
            <person name="Peng K."/>
        </authorList>
    </citation>
    <scope>NUCLEOTIDE SEQUENCE [LARGE SCALE GENOMIC DNA]</scope>
    <source>
        <strain evidence="17">S-XJ-1</strain>
    </source>
</reference>
<comment type="caution">
    <text evidence="16">The sequence shown here is derived from an EMBL/GenBank/DDBJ whole genome shotgun (WGS) entry which is preliminary data.</text>
</comment>
<evidence type="ECO:0000256" key="8">
    <source>
        <dbReference type="ARBA" id="ARBA00023235"/>
    </source>
</evidence>
<dbReference type="GO" id="GO:0003755">
    <property type="term" value="F:peptidyl-prolyl cis-trans isomerase activity"/>
    <property type="evidence" value="ECO:0007669"/>
    <property type="project" value="UniProtKB-UniRule"/>
</dbReference>
<dbReference type="GO" id="GO:0051301">
    <property type="term" value="P:cell division"/>
    <property type="evidence" value="ECO:0007669"/>
    <property type="project" value="UniProtKB-KW"/>
</dbReference>
<evidence type="ECO:0000256" key="13">
    <source>
        <dbReference type="RuleBase" id="RU003914"/>
    </source>
</evidence>
<evidence type="ECO:0000256" key="10">
    <source>
        <dbReference type="ARBA" id="ARBA00029986"/>
    </source>
</evidence>
<keyword evidence="7 11" id="KW-0143">Chaperone</keyword>
<dbReference type="PANTHER" id="PTHR30560">
    <property type="entry name" value="TRIGGER FACTOR CHAPERONE AND PEPTIDYL-PROLYL CIS/TRANS ISOMERASE"/>
    <property type="match status" value="1"/>
</dbReference>
<proteinExistence type="inferred from homology"/>
<evidence type="ECO:0000256" key="12">
    <source>
        <dbReference type="PROSITE-ProRule" id="PRU00277"/>
    </source>
</evidence>
<dbReference type="Gene3D" id="1.10.3120.10">
    <property type="entry name" value="Trigger factor, C-terminal domain"/>
    <property type="match status" value="1"/>
</dbReference>
<dbReference type="OrthoDB" id="9767721at2"/>
<evidence type="ECO:0000256" key="5">
    <source>
        <dbReference type="ARBA" id="ARBA00022618"/>
    </source>
</evidence>
<dbReference type="Pfam" id="PF05698">
    <property type="entry name" value="Trigger_C"/>
    <property type="match status" value="1"/>
</dbReference>
<keyword evidence="5 11" id="KW-0132">Cell division</keyword>
<comment type="subcellular location">
    <subcellularLocation>
        <location evidence="11">Cytoplasm</location>
    </subcellularLocation>
    <text evidence="11">About half TF is bound to the ribosome near the polypeptide exit tunnel while the other half is free in the cytoplasm.</text>
</comment>
<dbReference type="InterPro" id="IPR008880">
    <property type="entry name" value="Trigger_fac_C"/>
</dbReference>
<dbReference type="InterPro" id="IPR005215">
    <property type="entry name" value="Trig_fac"/>
</dbReference>
<dbReference type="SUPFAM" id="SSF109998">
    <property type="entry name" value="Triger factor/SurA peptide-binding domain-like"/>
    <property type="match status" value="1"/>
</dbReference>
<dbReference type="RefSeq" id="WP_017835696.1">
    <property type="nucleotide sequence ID" value="NZ_NTGA01000018.1"/>
</dbReference>
<dbReference type="SUPFAM" id="SSF102735">
    <property type="entry name" value="Trigger factor ribosome-binding domain"/>
    <property type="match status" value="1"/>
</dbReference>
<evidence type="ECO:0000256" key="1">
    <source>
        <dbReference type="ARBA" id="ARBA00000971"/>
    </source>
</evidence>
<keyword evidence="9 11" id="KW-0131">Cell cycle</keyword>
<dbReference type="SUPFAM" id="SSF54534">
    <property type="entry name" value="FKBP-like"/>
    <property type="match status" value="1"/>
</dbReference>
<dbReference type="Pfam" id="PF05697">
    <property type="entry name" value="Trigger_N"/>
    <property type="match status" value="1"/>
</dbReference>
<dbReference type="GO" id="GO:0043022">
    <property type="term" value="F:ribosome binding"/>
    <property type="evidence" value="ECO:0007669"/>
    <property type="project" value="TreeGrafter"/>
</dbReference>
<dbReference type="InterPro" id="IPR046357">
    <property type="entry name" value="PPIase_dom_sf"/>
</dbReference>
<keyword evidence="8 11" id="KW-0413">Isomerase</keyword>
<keyword evidence="17" id="KW-1185">Reference proteome</keyword>
<evidence type="ECO:0000256" key="6">
    <source>
        <dbReference type="ARBA" id="ARBA00023110"/>
    </source>
</evidence>
<dbReference type="PIRSF" id="PIRSF003095">
    <property type="entry name" value="Trigger_factor"/>
    <property type="match status" value="1"/>
</dbReference>
<comment type="domain">
    <text evidence="11">Consists of 3 domains; the N-terminus binds the ribosome, the middle domain has PPIase activity, while the C-terminus has intrinsic chaperone activity on its own.</text>
</comment>
<feature type="region of interest" description="Disordered" evidence="14">
    <location>
        <begin position="428"/>
        <end position="472"/>
    </location>
</feature>
<keyword evidence="6 11" id="KW-0697">Rotamase</keyword>
<dbReference type="EMBL" id="NTGA01000018">
    <property type="protein sequence ID" value="PAY23024.1"/>
    <property type="molecule type" value="Genomic_DNA"/>
</dbReference>
<comment type="catalytic activity">
    <reaction evidence="1 11 12">
        <text>[protein]-peptidylproline (omega=180) = [protein]-peptidylproline (omega=0)</text>
        <dbReference type="Rhea" id="RHEA:16237"/>
        <dbReference type="Rhea" id="RHEA-COMP:10747"/>
        <dbReference type="Rhea" id="RHEA-COMP:10748"/>
        <dbReference type="ChEBI" id="CHEBI:83833"/>
        <dbReference type="ChEBI" id="CHEBI:83834"/>
        <dbReference type="EC" id="5.2.1.8"/>
    </reaction>
</comment>
<dbReference type="InterPro" id="IPR037041">
    <property type="entry name" value="Trigger_fac_C_sf"/>
</dbReference>
<accession>A0A2A2WPX3</accession>
<dbReference type="Gene3D" id="3.10.50.40">
    <property type="match status" value="1"/>
</dbReference>
<dbReference type="PROSITE" id="PS50059">
    <property type="entry name" value="FKBP_PPIASE"/>
    <property type="match status" value="1"/>
</dbReference>
<evidence type="ECO:0000256" key="4">
    <source>
        <dbReference type="ARBA" id="ARBA00016902"/>
    </source>
</evidence>
<dbReference type="GO" id="GO:0015031">
    <property type="term" value="P:protein transport"/>
    <property type="evidence" value="ECO:0007669"/>
    <property type="project" value="UniProtKB-UniRule"/>
</dbReference>
<comment type="function">
    <text evidence="11">Involved in protein export. Acts as a chaperone by maintaining the newly synthesized protein in an open conformation. Functions as a peptidyl-prolyl cis-trans isomerase.</text>
</comment>
<dbReference type="AlphaFoldDB" id="A0A2A2WPX3"/>
<dbReference type="GO" id="GO:0043335">
    <property type="term" value="P:protein unfolding"/>
    <property type="evidence" value="ECO:0007669"/>
    <property type="project" value="TreeGrafter"/>
</dbReference>
<gene>
    <name evidence="11" type="primary">tig</name>
    <name evidence="16" type="ORF">CEY15_10740</name>
</gene>
<dbReference type="GO" id="GO:0051083">
    <property type="term" value="P:'de novo' cotranslational protein folding"/>
    <property type="evidence" value="ECO:0007669"/>
    <property type="project" value="TreeGrafter"/>
</dbReference>
<evidence type="ECO:0000313" key="16">
    <source>
        <dbReference type="EMBL" id="PAY23024.1"/>
    </source>
</evidence>
<dbReference type="InterPro" id="IPR036611">
    <property type="entry name" value="Trigger_fac_ribosome-bd_sf"/>
</dbReference>
<feature type="compositionally biased region" description="Low complexity" evidence="14">
    <location>
        <begin position="447"/>
        <end position="462"/>
    </location>
</feature>
<protein>
    <recommendedName>
        <fullName evidence="4 11">Trigger factor</fullName>
        <shortName evidence="11">TF</shortName>
        <ecNumber evidence="3 11">5.2.1.8</ecNumber>
    </recommendedName>
    <alternativeName>
        <fullName evidence="10 11">PPIase</fullName>
    </alternativeName>
</protein>
<evidence type="ECO:0000256" key="9">
    <source>
        <dbReference type="ARBA" id="ARBA00023306"/>
    </source>
</evidence>
<dbReference type="InterPro" id="IPR008881">
    <property type="entry name" value="Trigger_fac_ribosome-bd_bac"/>
</dbReference>
<evidence type="ECO:0000256" key="2">
    <source>
        <dbReference type="ARBA" id="ARBA00005464"/>
    </source>
</evidence>
<dbReference type="GO" id="GO:0044183">
    <property type="term" value="F:protein folding chaperone"/>
    <property type="evidence" value="ECO:0007669"/>
    <property type="project" value="TreeGrafter"/>
</dbReference>
<dbReference type="PANTHER" id="PTHR30560:SF3">
    <property type="entry name" value="TRIGGER FACTOR-LIKE PROTEIN TIG, CHLOROPLASTIC"/>
    <property type="match status" value="1"/>
</dbReference>
<dbReference type="InterPro" id="IPR027304">
    <property type="entry name" value="Trigger_fact/SurA_dom_sf"/>
</dbReference>
<evidence type="ECO:0000256" key="14">
    <source>
        <dbReference type="SAM" id="MobiDB-lite"/>
    </source>
</evidence>
<comment type="similarity">
    <text evidence="2 11 13">Belongs to the FKBP-type PPIase family. Tig subfamily.</text>
</comment>
<dbReference type="HAMAP" id="MF_00303">
    <property type="entry name" value="Trigger_factor_Tig"/>
    <property type="match status" value="1"/>
</dbReference>
<evidence type="ECO:0000259" key="15">
    <source>
        <dbReference type="PROSITE" id="PS50059"/>
    </source>
</evidence>
<keyword evidence="11" id="KW-0963">Cytoplasm</keyword>
<evidence type="ECO:0000256" key="11">
    <source>
        <dbReference type="HAMAP-Rule" id="MF_00303"/>
    </source>
</evidence>
<dbReference type="Proteomes" id="UP000218810">
    <property type="component" value="Unassembled WGS sequence"/>
</dbReference>
<evidence type="ECO:0000256" key="3">
    <source>
        <dbReference type="ARBA" id="ARBA00013194"/>
    </source>
</evidence>
<name>A0A2A2WPX3_9ACTN</name>
<feature type="domain" description="PPIase FKBP-type" evidence="15">
    <location>
        <begin position="162"/>
        <end position="215"/>
    </location>
</feature>
<dbReference type="Pfam" id="PF00254">
    <property type="entry name" value="FKBP_C"/>
    <property type="match status" value="1"/>
</dbReference>
<dbReference type="Gene3D" id="3.30.70.1050">
    <property type="entry name" value="Trigger factor ribosome-binding domain"/>
    <property type="match status" value="1"/>
</dbReference>
<dbReference type="NCBIfam" id="TIGR00115">
    <property type="entry name" value="tig"/>
    <property type="match status" value="1"/>
</dbReference>
<dbReference type="EC" id="5.2.1.8" evidence="3 11"/>
<evidence type="ECO:0000256" key="7">
    <source>
        <dbReference type="ARBA" id="ARBA00023186"/>
    </source>
</evidence>
<dbReference type="InterPro" id="IPR001179">
    <property type="entry name" value="PPIase_FKBP_dom"/>
</dbReference>
<sequence length="472" mass="50502">MKSTVEQLNPTRVKVTVEVPFAELEPDFAKAYKSLAGQVNIAGFRPGKAPAKLLEARIGRPAVLEQVINDMIPTRYGQAVDEHDLKVLAQPEIEVTKLEDGDVVEFTAEVDVRPEITLPTYSELAVTVEAPAADDAAVETELDNLRARFGTLKGVERGAEKGDFLSVDLAATVDGEPVDDASTEGLSYELGSGTLIEGLDDAAEGLKAGESKEFTSSLVAGDHAGKEAVITVTVQSVKERELPDADDEFAQMASEFDTLDELKADLTEKVAQQAKAGLAGEIRDKVLDALIEATDIPTPESLVESEAHAQMHQLIDQFGGDPAILDQALAAEGTDRETFEAETREGAARAIRSQLLLDAVAEQASTEVSQEELTQHIMFQAQRYGMDPNQFVQQIQQAGQLGSLFSDVRRSKALADVIVQANVTDTEGNSVDTTEFFGSREEESADSTDAADTAEAVESTDAADTDGKGDDA</sequence>
<dbReference type="GO" id="GO:0005737">
    <property type="term" value="C:cytoplasm"/>
    <property type="evidence" value="ECO:0007669"/>
    <property type="project" value="UniProtKB-SubCell"/>
</dbReference>